<reference evidence="6" key="2">
    <citation type="submission" date="2021-08" db="EMBL/GenBank/DDBJ databases">
        <authorList>
            <person name="Eriksson T."/>
        </authorList>
    </citation>
    <scope>NUCLEOTIDE SEQUENCE</scope>
    <source>
        <strain evidence="6">Stoneville</strain>
        <tissue evidence="6">Whole head</tissue>
    </source>
</reference>
<evidence type="ECO:0000313" key="6">
    <source>
        <dbReference type="EMBL" id="KAH0814541.1"/>
    </source>
</evidence>
<keyword evidence="2 3" id="KW-0040">ANK repeat</keyword>
<feature type="repeat" description="ANK" evidence="3">
    <location>
        <begin position="1693"/>
        <end position="1725"/>
    </location>
</feature>
<feature type="repeat" description="ANK" evidence="3">
    <location>
        <begin position="1198"/>
        <end position="1230"/>
    </location>
</feature>
<feature type="repeat" description="ANK" evidence="3">
    <location>
        <begin position="1297"/>
        <end position="1329"/>
    </location>
</feature>
<dbReference type="Proteomes" id="UP000719412">
    <property type="component" value="Unassembled WGS sequence"/>
</dbReference>
<feature type="compositionally biased region" description="Low complexity" evidence="4">
    <location>
        <begin position="2779"/>
        <end position="2804"/>
    </location>
</feature>
<feature type="repeat" description="ANK" evidence="3">
    <location>
        <begin position="2451"/>
        <end position="2483"/>
    </location>
</feature>
<dbReference type="Gene3D" id="1.25.40.20">
    <property type="entry name" value="Ankyrin repeat-containing domain"/>
    <property type="match status" value="14"/>
</dbReference>
<feature type="repeat" description="ANK" evidence="3">
    <location>
        <begin position="1990"/>
        <end position="2022"/>
    </location>
</feature>
<feature type="region of interest" description="Disordered" evidence="4">
    <location>
        <begin position="2711"/>
        <end position="2730"/>
    </location>
</feature>
<evidence type="ECO:0000313" key="7">
    <source>
        <dbReference type="Proteomes" id="UP000719412"/>
    </source>
</evidence>
<dbReference type="Pfam" id="PF13637">
    <property type="entry name" value="Ank_4"/>
    <property type="match status" value="1"/>
</dbReference>
<feature type="repeat" description="ANK" evidence="3">
    <location>
        <begin position="2550"/>
        <end position="2582"/>
    </location>
</feature>
<feature type="repeat" description="ANK" evidence="3">
    <location>
        <begin position="1726"/>
        <end position="1758"/>
    </location>
</feature>
<feature type="region of interest" description="Disordered" evidence="4">
    <location>
        <begin position="3259"/>
        <end position="3290"/>
    </location>
</feature>
<feature type="repeat" description="ANK" evidence="3">
    <location>
        <begin position="1858"/>
        <end position="1890"/>
    </location>
</feature>
<sequence>MLQISLTALSFHSEVLLEEMDCTAPVVERLDPVLERFQVRVTGLDRQVVQICCPGFEKNVAYLGSTPKHFHFEGASAFRKELSGEMLGFARTVQFGEIRKFLNNTPGVGVEYEVLIPAYFALKLNKEESIEDFHIQSNVQDMGNMDDVVIDVTSNKTQVSFAIQLKHKDAKNKLLSPGTLEAEKGDFSLRKYCESFKALSDVNKQRQFILYTNAKFDPNRTSEVTNFTMIQDDCCDGNTFFNTSSGGNIYRFEVNEKTYQDDFNHEGGIEEKLKSYKERYKIESNASVDESIMRIAKEFKIIHKSATVLENEVKVKVLQYVCEKPIIVKFNETSEQLIYKIMELHQLGSRIKFILVGQGIQSVRLAKFRIFENVNDLRNNDELYREVTRTCRLSLQGRKETTLEELIDSCKEICEHVGANEVFQMLEGKFLIGQATESLPPFYINRKVSFKVKIIDEVLDDTFFENNLAVVKFDRNVRMIQNEIRKRNVNVIDVHDYLKLKQISKGPTIISTNEECSKQLLQDVLEKSNKDSGVCLRISEDNSFLIISIEENQIHCLNRPVNILCADPGVGKTTMLKKLRNECDSRFWTIDVDLKTHAEFFKAKHDGNRLLKRLIDGNENSFSKRIKYVFLRSKKVYFFFDGLDEVEKSCVDNVLDFIKKLSEGFHVWISSRKNLKTKLEDYFGKVAMDMEEVEEELQKCYIMNRLKEKYKDDQIENIISKMFHSSDIDNIGQILSKVLHLYITTQIFLDDKKLYQKMIEHTFVFTKMYDLIFRGRFKHNRDKEGSKNPHLSLVKVEDILKIYEHLAVHSVFGEKILEKLNLDLTQARSSLNNFKTNKDILGIVTKVSDEGKALFEHLTYREYFAARFFVNNFDKARLIREELLSDRRKNLMKVLSVILAEDNPLHLAVIYRNVDQIAKYIDDKNIYDKAGRNPLHLATFIEPRCVDRKSCMINVSIEAREYLTNISIFKKVVKFNYTDCDKLFQWNALEYAFENKCFVFVEMILKTCEYRKEELHQYIENYINNNNLITFCVTHGCIKLLSLILENSEKSKNYFKENASIIIEHTIKNCYFQLEETLHFVIDTLEDKYDFYVNSINERRETLLHLAAMYGRTYAVQMLLEKGASVNVPTRSGLTPLHYAVQSGNSEIVALLIEKRASVHVPTRNDLTPLHYAAQSGNLEIVALLIEKRAHVDAAAVDGLTALHYAAQSGNAAIVALLIEKGASVHAATKRNLTPLHYGAQSGNSEIVALLIKKRAFVHVRTRSDITPLHYAAQSGNPAIVELLIEKGASVHAATRRNLTPLHYAAQRGNFEIVALLIQKRATVDAVADDNLTPLHYAAQSGNSEIVALLIEKGASVHTLTKGNLTPLHYAAQCGHSEIVKLLIEKRAIVDVVADDDLTALHYAAQSENSEIVALLIEKGTSVHAPTKNDLTPLHYAAQSGNSEIVALLIQKGASVHAPSKGNLTALHYAAQTGKAEIITLLIEKGASVDAVSNDEKTPLHCAAQSGNSETVALLIQKGASVNALTTDNETPLHWAAHSGNSRTAKLLIEKGASVNVLATDNQTPLHWAARSGNSRTAELLIEKGASVDVVADDYLTPLHYAAQNGNSEIVALLIEKGASVHATTNSDLTPLHYAAQFGHSELVELLIMKGASVEASTKSNLSPLHYATQSENSELVALLIEKEASVNALAADNQTPLHWAVQRGNAKTVELLIEKGASIHAPTKSDLTPLHYAAQCGNPKIVALLIDKGASVNALANDDLTPLHYSAQSENSEIITLLIETGASVNAPTKSDLTPLHYAAQSGNPEIVALLVEKRASVNALAADNQTPLHWAVQRGNSKTAKLLIDKGASVDFLANDGLTLLHYAAQSGNPEIVALLIAKGVSVNVVATDNQTPLHRAAQHGNSKTAELLIDKGAFVDAVAGDELTPLHYAAQSGNYELVALLIEKGASVDAVAYDDLTPLHYAAQSGKCEVVALLIEKGASVHAARKCDLTPLHYAAQCENLEIIALLIEKGASVDAVADNDLTPLLYAAQRGNCEIVALLIEKGASLHGPPKNDLTPLHYIAQSGNPEIVALLIAKGACVDALATDNQTPLHRAAQHGNLKTAELLIEKGASVDAAANDDLTPLHYAAQSGKREVVAMLIEKGASVHAPAKCNRTPLHYAAQFGKSEIIALLIDNGASVDAVADHDVTPLHYAAQSGNCETVALLIQNKASVDAVAENDLTPLHYAAESEKCEVVALLIEKGASVNAPTKSDLTPLHYASQMGNSEMVALLIEKGAFVNALADDDLTPLHYAAQGGNSDVVKLLIEKGASVHAFTNNDLTPLHYAALSGNSKIVELLIEKRASVHVPTRSGLTPLHYAAQSGNSETVALLIERGASVDALADNLAPLHYAAQGGNSDIVTLLIENGASVNVPTKSNLTPLHYAAQSGNSEIVDLLIEKGASVDAPTISNLTPLHYAAQSGISETVALLISKGACVNALADDDLTPLHYAAQTINSETVELLIEKGASVGVLTKNGISPLHYAAQRGYFEIAALLIRNGASVNALTTDNQTPLHWAAQRGNTKTAELLIEKEVGLMAEKGASVNFLTTDNHPVLHWVIQSGNQRQHHRHGSRGIPVMEQKGAMLKGGELRNQTTQSNADDIENLLPPMRRRDRLGPFFSERPIRHQFQPIWTDPTGYFVAILHHSPKDSPASVYFHHQHHLVEAPPGIASAREEASPDSGRSPPSCYNTPNTADGGCNSHQYGLYTVVYNYSDNLILRNMVRFKPAIGDDSMCESCTTVTPPPTTTEQPESTVGPTKPTEPTKSTERPQDGCILPEHPDLGRWSVLGNSAQQFLPRQFAAKHAILGVNCNEKHKLDGLEYLVCRSGSWSTKVGKCLKTCSSLQNTVTTKVVCLFETKETDNCTYSIDAAHCVAESEDKLLPKSNLTLAVGKYYRNYADPRDAPQAQFSEVEEIFVPVEYRGAIQNYVGDIAIIVSKEVFKFSQTVQPVCVDWGKTYLDDFLKPETEGLGHISGWGFTEGGQKPSDVLRSIRVPLVNLQKCYSQLGKDFEIFLTIDKLCAGYQNGTSVCNGDAGGGLAFKHADNRFYIFAVLSVSASEGLRYSQEAEPNQQTTEMQFFDARKRTVVDMSKEMDAGGNPYKKKQSPRAVNVAEAVDAVMRMAGIMDKVLKASYHPKAELNQVPGTGHNQRGMGGSEADDPTGGGGADPWKVFRISHTAHERPEMVKVILFDKFDGTAHREGKGTRVTRRRKAIEWSARAKNRAGKSGRGGYHVQRSDTNDKEDLNRKTAVSSKKRCGADLATEGAVGREDGKFKRQDRGKKRQYKDDVEGHIKQPLMRPCQEGNKVAVALAKKLVQKWKICVGLAVCGHLMVQQQTDVVLVSELDGQRGRTAIMNRTMSCYIISPNCMLAEFKRYFDHLQDDIRSKGGEVLLGGDFNRSGTEENNAQSSVKYEHLFVPDTGWLANSCTSQSATRGLYGPLLIRHAGLQVRWFSGAERWTGSTVQLFAGCCGSPMRRSGGDGARLLPGWLEVPAGSHEVVRCCWFAGGDILAEEEDKTLGRWILTDDVLSDDTWYQKDRRSYHHRLRWRFPRGRRPLEGRELIINNYVTVPVL</sequence>
<reference evidence="6" key="1">
    <citation type="journal article" date="2020" name="J Insects Food Feed">
        <title>The yellow mealworm (Tenebrio molitor) genome: a resource for the emerging insects as food and feed industry.</title>
        <authorList>
            <person name="Eriksson T."/>
            <person name="Andere A."/>
            <person name="Kelstrup H."/>
            <person name="Emery V."/>
            <person name="Picard C."/>
        </authorList>
    </citation>
    <scope>NUCLEOTIDE SEQUENCE</scope>
    <source>
        <strain evidence="6">Stoneville</strain>
        <tissue evidence="6">Whole head</tissue>
    </source>
</reference>
<feature type="repeat" description="ANK" evidence="3">
    <location>
        <begin position="2122"/>
        <end position="2154"/>
    </location>
</feature>
<feature type="region of interest" description="Disordered" evidence="4">
    <location>
        <begin position="3178"/>
        <end position="3208"/>
    </location>
</feature>
<feature type="repeat" description="ANK" evidence="3">
    <location>
        <begin position="1099"/>
        <end position="1131"/>
    </location>
</feature>
<dbReference type="SUPFAM" id="SSF52540">
    <property type="entry name" value="P-loop containing nucleoside triphosphate hydrolases"/>
    <property type="match status" value="1"/>
</dbReference>
<feature type="domain" description="Peptidase S1" evidence="5">
    <location>
        <begin position="2906"/>
        <end position="3127"/>
    </location>
</feature>
<feature type="repeat" description="ANK" evidence="3">
    <location>
        <begin position="1429"/>
        <end position="1461"/>
    </location>
</feature>
<dbReference type="SUPFAM" id="SSF48403">
    <property type="entry name" value="Ankyrin repeat"/>
    <property type="match status" value="5"/>
</dbReference>
<feature type="repeat" description="ANK" evidence="3">
    <location>
        <begin position="2155"/>
        <end position="2187"/>
    </location>
</feature>
<feature type="repeat" description="ANK" evidence="3">
    <location>
        <begin position="1891"/>
        <end position="1923"/>
    </location>
</feature>
<dbReference type="SMART" id="SM00248">
    <property type="entry name" value="ANK"/>
    <property type="match status" value="47"/>
</dbReference>
<dbReference type="InterPro" id="IPR002110">
    <property type="entry name" value="Ankyrin_rpt"/>
</dbReference>
<feature type="repeat" description="ANK" evidence="3">
    <location>
        <begin position="1231"/>
        <end position="1263"/>
    </location>
</feature>
<feature type="compositionally biased region" description="Basic and acidic residues" evidence="4">
    <location>
        <begin position="3274"/>
        <end position="3286"/>
    </location>
</feature>
<feature type="repeat" description="ANK" evidence="3">
    <location>
        <begin position="1594"/>
        <end position="1626"/>
    </location>
</feature>
<evidence type="ECO:0000256" key="1">
    <source>
        <dbReference type="ARBA" id="ARBA00022737"/>
    </source>
</evidence>
<feature type="repeat" description="ANK" evidence="3">
    <location>
        <begin position="1396"/>
        <end position="1428"/>
    </location>
</feature>
<feature type="repeat" description="ANK" evidence="3">
    <location>
        <begin position="2056"/>
        <end position="2088"/>
    </location>
</feature>
<feature type="repeat" description="ANK" evidence="3">
    <location>
        <begin position="1924"/>
        <end position="1956"/>
    </location>
</feature>
<evidence type="ECO:0000256" key="4">
    <source>
        <dbReference type="SAM" id="MobiDB-lite"/>
    </source>
</evidence>
<feature type="repeat" description="ANK" evidence="3">
    <location>
        <begin position="2517"/>
        <end position="2549"/>
    </location>
</feature>
<dbReference type="Pfam" id="PF00089">
    <property type="entry name" value="Trypsin"/>
    <property type="match status" value="1"/>
</dbReference>
<gene>
    <name evidence="6" type="ORF">GEV33_008250</name>
</gene>
<feature type="repeat" description="ANK" evidence="3">
    <location>
        <begin position="2385"/>
        <end position="2417"/>
    </location>
</feature>
<feature type="repeat" description="ANK" evidence="3">
    <location>
        <begin position="2254"/>
        <end position="2286"/>
    </location>
</feature>
<feature type="repeat" description="ANK" evidence="3">
    <location>
        <begin position="2418"/>
        <end position="2450"/>
    </location>
</feature>
<feature type="repeat" description="ANK" evidence="3">
    <location>
        <begin position="2023"/>
        <end position="2055"/>
    </location>
</feature>
<keyword evidence="1" id="KW-0677">Repeat</keyword>
<feature type="repeat" description="ANK" evidence="3">
    <location>
        <begin position="1660"/>
        <end position="1692"/>
    </location>
</feature>
<dbReference type="Gene3D" id="3.40.50.300">
    <property type="entry name" value="P-loop containing nucleotide triphosphate hydrolases"/>
    <property type="match status" value="1"/>
</dbReference>
<dbReference type="PROSITE" id="PS50240">
    <property type="entry name" value="TRYPSIN_DOM"/>
    <property type="match status" value="1"/>
</dbReference>
<feature type="repeat" description="ANK" evidence="3">
    <location>
        <begin position="2089"/>
        <end position="2121"/>
    </location>
</feature>
<feature type="repeat" description="ANK" evidence="3">
    <location>
        <begin position="2484"/>
        <end position="2516"/>
    </location>
</feature>
<feature type="repeat" description="ANK" evidence="3">
    <location>
        <begin position="1759"/>
        <end position="1791"/>
    </location>
</feature>
<dbReference type="PANTHER" id="PTHR24166:SF48">
    <property type="entry name" value="PROTEIN VAPYRIN"/>
    <property type="match status" value="1"/>
</dbReference>
<evidence type="ECO:0000259" key="5">
    <source>
        <dbReference type="PROSITE" id="PS50240"/>
    </source>
</evidence>
<feature type="repeat" description="ANK" evidence="3">
    <location>
        <begin position="1825"/>
        <end position="1857"/>
    </location>
</feature>
<feature type="repeat" description="ANK" evidence="3">
    <location>
        <begin position="1957"/>
        <end position="1989"/>
    </location>
</feature>
<keyword evidence="7" id="KW-1185">Reference proteome</keyword>
<feature type="repeat" description="ANK" evidence="3">
    <location>
        <begin position="1264"/>
        <end position="1296"/>
    </location>
</feature>
<evidence type="ECO:0000256" key="2">
    <source>
        <dbReference type="ARBA" id="ARBA00023043"/>
    </source>
</evidence>
<dbReference type="InterPro" id="IPR050889">
    <property type="entry name" value="Dendritic_Spine_Reg/Scaffold"/>
</dbReference>
<dbReference type="PRINTS" id="PR01415">
    <property type="entry name" value="ANKYRIN"/>
</dbReference>
<dbReference type="GO" id="GO:0006508">
    <property type="term" value="P:proteolysis"/>
    <property type="evidence" value="ECO:0007669"/>
    <property type="project" value="InterPro"/>
</dbReference>
<feature type="repeat" description="ANK" evidence="3">
    <location>
        <begin position="1330"/>
        <end position="1362"/>
    </location>
</feature>
<dbReference type="EMBL" id="JABDTM020024191">
    <property type="protein sequence ID" value="KAH0814541.1"/>
    <property type="molecule type" value="Genomic_DNA"/>
</dbReference>
<dbReference type="Gene3D" id="2.40.10.10">
    <property type="entry name" value="Trypsin-like serine proteases"/>
    <property type="match status" value="1"/>
</dbReference>
<feature type="repeat" description="ANK" evidence="3">
    <location>
        <begin position="1792"/>
        <end position="1824"/>
    </location>
</feature>
<feature type="repeat" description="ANK" evidence="3">
    <location>
        <begin position="1561"/>
        <end position="1593"/>
    </location>
</feature>
<feature type="repeat" description="ANK" evidence="3">
    <location>
        <begin position="1363"/>
        <end position="1395"/>
    </location>
</feature>
<dbReference type="GO" id="GO:0004252">
    <property type="term" value="F:serine-type endopeptidase activity"/>
    <property type="evidence" value="ECO:0007669"/>
    <property type="project" value="InterPro"/>
</dbReference>
<organism evidence="6 7">
    <name type="scientific">Tenebrio molitor</name>
    <name type="common">Yellow mealworm beetle</name>
    <dbReference type="NCBI Taxonomy" id="7067"/>
    <lineage>
        <taxon>Eukaryota</taxon>
        <taxon>Metazoa</taxon>
        <taxon>Ecdysozoa</taxon>
        <taxon>Arthropoda</taxon>
        <taxon>Hexapoda</taxon>
        <taxon>Insecta</taxon>
        <taxon>Pterygota</taxon>
        <taxon>Neoptera</taxon>
        <taxon>Endopterygota</taxon>
        <taxon>Coleoptera</taxon>
        <taxon>Polyphaga</taxon>
        <taxon>Cucujiformia</taxon>
        <taxon>Tenebrionidae</taxon>
        <taxon>Tenebrio</taxon>
    </lineage>
</organism>
<dbReference type="InterPro" id="IPR036770">
    <property type="entry name" value="Ankyrin_rpt-contain_sf"/>
</dbReference>
<evidence type="ECO:0000256" key="3">
    <source>
        <dbReference type="PROSITE-ProRule" id="PRU00023"/>
    </source>
</evidence>
<dbReference type="PROSITE" id="PS50297">
    <property type="entry name" value="ANK_REP_REGION"/>
    <property type="match status" value="45"/>
</dbReference>
<feature type="repeat" description="ANK" evidence="3">
    <location>
        <begin position="2353"/>
        <end position="2385"/>
    </location>
</feature>
<feature type="repeat" description="ANK" evidence="3">
    <location>
        <begin position="1165"/>
        <end position="1197"/>
    </location>
</feature>
<feature type="repeat" description="ANK" evidence="3">
    <location>
        <begin position="1132"/>
        <end position="1164"/>
    </location>
</feature>
<accession>A0A8J6HI65</accession>
<comment type="caution">
    <text evidence="6">The sequence shown here is derived from an EMBL/GenBank/DDBJ whole genome shotgun (WGS) entry which is preliminary data.</text>
</comment>
<protein>
    <recommendedName>
        <fullName evidence="5">Peptidase S1 domain-containing protein</fullName>
    </recommendedName>
</protein>
<dbReference type="InterPro" id="IPR043504">
    <property type="entry name" value="Peptidase_S1_PA_chymotrypsin"/>
</dbReference>
<name>A0A8J6HI65_TENMO</name>
<feature type="repeat" description="ANK" evidence="3">
    <location>
        <begin position="1528"/>
        <end position="1560"/>
    </location>
</feature>
<feature type="repeat" description="ANK" evidence="3">
    <location>
        <begin position="2287"/>
        <end position="2319"/>
    </location>
</feature>
<dbReference type="InterPro" id="IPR009003">
    <property type="entry name" value="Peptidase_S1_PA"/>
</dbReference>
<dbReference type="Pfam" id="PF00023">
    <property type="entry name" value="Ank"/>
    <property type="match status" value="6"/>
</dbReference>
<dbReference type="SUPFAM" id="SSF50494">
    <property type="entry name" value="Trypsin-like serine proteases"/>
    <property type="match status" value="1"/>
</dbReference>
<dbReference type="Pfam" id="PF12796">
    <property type="entry name" value="Ank_2"/>
    <property type="match status" value="16"/>
</dbReference>
<feature type="region of interest" description="Disordered" evidence="4">
    <location>
        <begin position="2779"/>
        <end position="2813"/>
    </location>
</feature>
<dbReference type="InterPro" id="IPR001254">
    <property type="entry name" value="Trypsin_dom"/>
</dbReference>
<feature type="repeat" description="ANK" evidence="3">
    <location>
        <begin position="2320"/>
        <end position="2352"/>
    </location>
</feature>
<proteinExistence type="predicted"/>
<feature type="repeat" description="ANK" evidence="3">
    <location>
        <begin position="2221"/>
        <end position="2253"/>
    </location>
</feature>
<dbReference type="PANTHER" id="PTHR24166">
    <property type="entry name" value="ROLLING PEBBLES, ISOFORM B"/>
    <property type="match status" value="1"/>
</dbReference>
<feature type="repeat" description="ANK" evidence="3">
    <location>
        <begin position="1627"/>
        <end position="1659"/>
    </location>
</feature>
<dbReference type="PROSITE" id="PS50088">
    <property type="entry name" value="ANK_REPEAT"/>
    <property type="match status" value="45"/>
</dbReference>
<feature type="repeat" description="ANK" evidence="3">
    <location>
        <begin position="1462"/>
        <end position="1494"/>
    </location>
</feature>
<dbReference type="InterPro" id="IPR027417">
    <property type="entry name" value="P-loop_NTPase"/>
</dbReference>
<feature type="repeat" description="ANK" evidence="3">
    <location>
        <begin position="1495"/>
        <end position="1527"/>
    </location>
</feature>
<dbReference type="SMART" id="SM00020">
    <property type="entry name" value="Tryp_SPc"/>
    <property type="match status" value="1"/>
</dbReference>
<feature type="repeat" description="ANK" evidence="3">
    <location>
        <begin position="2188"/>
        <end position="2220"/>
    </location>
</feature>